<comment type="caution">
    <text evidence="2">The sequence shown here is derived from an EMBL/GenBank/DDBJ whole genome shotgun (WGS) entry which is preliminary data.</text>
</comment>
<protein>
    <submittedName>
        <fullName evidence="2">Uncharacterized protein</fullName>
    </submittedName>
</protein>
<dbReference type="EMBL" id="JARBHB010000010">
    <property type="protein sequence ID" value="KAJ8873902.1"/>
    <property type="molecule type" value="Genomic_DNA"/>
</dbReference>
<gene>
    <name evidence="2" type="ORF">PR048_024738</name>
</gene>
<keyword evidence="3" id="KW-1185">Reference proteome</keyword>
<evidence type="ECO:0000313" key="2">
    <source>
        <dbReference type="EMBL" id="KAJ8873902.1"/>
    </source>
</evidence>
<evidence type="ECO:0000313" key="3">
    <source>
        <dbReference type="Proteomes" id="UP001159363"/>
    </source>
</evidence>
<accession>A0ABQ9GPD8</accession>
<proteinExistence type="predicted"/>
<organism evidence="2 3">
    <name type="scientific">Dryococelus australis</name>
    <dbReference type="NCBI Taxonomy" id="614101"/>
    <lineage>
        <taxon>Eukaryota</taxon>
        <taxon>Metazoa</taxon>
        <taxon>Ecdysozoa</taxon>
        <taxon>Arthropoda</taxon>
        <taxon>Hexapoda</taxon>
        <taxon>Insecta</taxon>
        <taxon>Pterygota</taxon>
        <taxon>Neoptera</taxon>
        <taxon>Polyneoptera</taxon>
        <taxon>Phasmatodea</taxon>
        <taxon>Verophasmatodea</taxon>
        <taxon>Anareolatae</taxon>
        <taxon>Phasmatidae</taxon>
        <taxon>Eurycanthinae</taxon>
        <taxon>Dryococelus</taxon>
    </lineage>
</organism>
<evidence type="ECO:0000256" key="1">
    <source>
        <dbReference type="SAM" id="MobiDB-lite"/>
    </source>
</evidence>
<sequence>MLPVPGRRSHSLGDAQVVMVDVVRNAATTDPYLLASCIRYWWTQAYPSPPPNFSCRDMSLEGAQRRPSSASSLSRDETVLPAGSERIFDLKTSHEHGDDCGYHLAPAVAAADVLLSIEQHEEEYPGRIRASEKVDVTLNGLYIVPRGGVVVFVVEPASGAIFHISGLLPSRSYEPIRVKRGEYEAPPECKDRGNERYPRKPTEKYEVNGNAFSVVRESQDAYRCSLSGFSQRWQYCGSEIGRHCTQPERRESVNYDDKRPSYFTLSRRRERRTRRAAAGTRKAAVWTYAMARHSSLRDDSCKSSTLADVVWKAFPIWRRRATYNDTACFPMKRQVRTLRLPRPIVWYVKDYKRVPRPMSLIMEGFNRYLESPAVLRFYVLLHSRVESFVRIETVIKVFISRESILGVILKMLLTACVAMLWHFLGDADLFQCRLWLVLPDNLEAPSFPIYNANRAQFPAGSLLDFCTSESRWTMPLVVGFSRGSPVSPRPPIPALLHIHLASLSSALKSSDSHKGSLTMAQQRRLGRPDLGAAASISQT</sequence>
<dbReference type="Proteomes" id="UP001159363">
    <property type="component" value="Chromosome 9"/>
</dbReference>
<feature type="region of interest" description="Disordered" evidence="1">
    <location>
        <begin position="57"/>
        <end position="77"/>
    </location>
</feature>
<name>A0ABQ9GPD8_9NEOP</name>
<reference evidence="2 3" key="1">
    <citation type="submission" date="2023-02" db="EMBL/GenBank/DDBJ databases">
        <title>LHISI_Scaffold_Assembly.</title>
        <authorList>
            <person name="Stuart O.P."/>
            <person name="Cleave R."/>
            <person name="Magrath M.J.L."/>
            <person name="Mikheyev A.S."/>
        </authorList>
    </citation>
    <scope>NUCLEOTIDE SEQUENCE [LARGE SCALE GENOMIC DNA]</scope>
    <source>
        <strain evidence="2">Daus_M_001</strain>
        <tissue evidence="2">Leg muscle</tissue>
    </source>
</reference>